<evidence type="ECO:0000256" key="12">
    <source>
        <dbReference type="ARBA" id="ARBA00047929"/>
    </source>
</evidence>
<evidence type="ECO:0000256" key="11">
    <source>
        <dbReference type="ARBA" id="ARBA00039158"/>
    </source>
</evidence>
<dbReference type="InterPro" id="IPR015866">
    <property type="entry name" value="Ser-tRNA-synth_1_N"/>
</dbReference>
<reference evidence="19" key="1">
    <citation type="submission" date="2017-06" db="EMBL/GenBank/DDBJ databases">
        <authorList>
            <person name="Varghese N."/>
            <person name="Submissions S."/>
        </authorList>
    </citation>
    <scope>NUCLEOTIDE SEQUENCE [LARGE SCALE GENOMIC DNA]</scope>
    <source>
        <strain evidence="19">DSM 27993</strain>
    </source>
</reference>
<dbReference type="InterPro" id="IPR006195">
    <property type="entry name" value="aa-tRNA-synth_II"/>
</dbReference>
<evidence type="ECO:0000256" key="10">
    <source>
        <dbReference type="ARBA" id="ARBA00023146"/>
    </source>
</evidence>
<keyword evidence="8 16" id="KW-0067">ATP-binding</keyword>
<comment type="catalytic activity">
    <reaction evidence="13">
        <text>tRNA(Ser) + L-serine + ATP = L-seryl-tRNA(Ser) + AMP + diphosphate + H(+)</text>
        <dbReference type="Rhea" id="RHEA:12292"/>
        <dbReference type="Rhea" id="RHEA-COMP:9669"/>
        <dbReference type="Rhea" id="RHEA-COMP:9703"/>
        <dbReference type="ChEBI" id="CHEBI:15378"/>
        <dbReference type="ChEBI" id="CHEBI:30616"/>
        <dbReference type="ChEBI" id="CHEBI:33019"/>
        <dbReference type="ChEBI" id="CHEBI:33384"/>
        <dbReference type="ChEBI" id="CHEBI:78442"/>
        <dbReference type="ChEBI" id="CHEBI:78533"/>
        <dbReference type="ChEBI" id="CHEBI:456215"/>
        <dbReference type="EC" id="6.1.1.11"/>
    </reaction>
</comment>
<evidence type="ECO:0000256" key="9">
    <source>
        <dbReference type="ARBA" id="ARBA00022917"/>
    </source>
</evidence>
<comment type="similarity">
    <text evidence="3">Belongs to the class-II aminoacyl-tRNA synthetase family. Type-1 seryl-tRNA synthetase subfamily.</text>
</comment>
<evidence type="ECO:0000256" key="5">
    <source>
        <dbReference type="ARBA" id="ARBA00022490"/>
    </source>
</evidence>
<dbReference type="PANTHER" id="PTHR43697">
    <property type="entry name" value="SERYL-TRNA SYNTHETASE"/>
    <property type="match status" value="1"/>
</dbReference>
<evidence type="ECO:0000256" key="6">
    <source>
        <dbReference type="ARBA" id="ARBA00022598"/>
    </source>
</evidence>
<evidence type="ECO:0000256" key="3">
    <source>
        <dbReference type="ARBA" id="ARBA00010728"/>
    </source>
</evidence>
<proteinExistence type="inferred from homology"/>
<evidence type="ECO:0000256" key="1">
    <source>
        <dbReference type="ARBA" id="ARBA00004496"/>
    </source>
</evidence>
<dbReference type="GO" id="GO:0006434">
    <property type="term" value="P:seryl-tRNA aminoacylation"/>
    <property type="evidence" value="ECO:0007669"/>
    <property type="project" value="UniProtKB-UniRule"/>
</dbReference>
<dbReference type="PANTHER" id="PTHR43697:SF1">
    <property type="entry name" value="SERINE--TRNA LIGASE"/>
    <property type="match status" value="1"/>
</dbReference>
<evidence type="ECO:0000256" key="14">
    <source>
        <dbReference type="NCBIfam" id="TIGR00414"/>
    </source>
</evidence>
<keyword evidence="5" id="KW-0963">Cytoplasm</keyword>
<feature type="binding site" evidence="15">
    <location>
        <position position="234"/>
    </location>
    <ligand>
        <name>L-serine</name>
        <dbReference type="ChEBI" id="CHEBI:33384"/>
    </ligand>
</feature>
<sequence>MLQVGFIRENRETVLNGLAKRNLKNAEELVDNTISADEERRAIQTELDIVLAESNKLSKDIGQLFKSGERQKAEILKKKTVLLKEKSKDLTESLQNKANELQELLYLIPNIPNEIVPAGSSEEDNLTVFEEGVIPVLHEGALPHWELAKKYDIIDFELGNKIAGAGFPVYKGKGAKLQRALINYFLDKNTDAGYNEVQVPHLVNEASGIATGQLPDKEGQMYHDAQDNLFLIPTAEVPVTNIYRDVILKETEFPICNTAYTPCFRREAGSYGAHVRGLNRLHQFDKVEIVRIEHPSNSYTALDGMVNHVKGILQELKMPYRILRLCGGDIGFTSALTYDFELFSTAQDRWLEISSVSNFETFQANRLKLRFKNSEGKSELAHTLNGSSLALPRVLAGLLENCQTPEGIKIPEVLVPYCGFELIN</sequence>
<keyword evidence="7" id="KW-0547">Nucleotide-binding</keyword>
<dbReference type="Gene3D" id="1.10.287.40">
    <property type="entry name" value="Serine-tRNA synthetase, tRNA binding domain"/>
    <property type="match status" value="1"/>
</dbReference>
<comment type="subcellular location">
    <subcellularLocation>
        <location evidence="1">Cytoplasm</location>
    </subcellularLocation>
</comment>
<accession>A0A238X6B2</accession>
<dbReference type="AlphaFoldDB" id="A0A238X6B2"/>
<dbReference type="PRINTS" id="PR00981">
    <property type="entry name" value="TRNASYNTHSER"/>
</dbReference>
<organism evidence="18 19">
    <name type="scientific">Lutibacter flavus</name>
    <dbReference type="NCBI Taxonomy" id="691689"/>
    <lineage>
        <taxon>Bacteria</taxon>
        <taxon>Pseudomonadati</taxon>
        <taxon>Bacteroidota</taxon>
        <taxon>Flavobacteriia</taxon>
        <taxon>Flavobacteriales</taxon>
        <taxon>Flavobacteriaceae</taxon>
        <taxon>Lutibacter</taxon>
    </lineage>
</organism>
<evidence type="ECO:0000256" key="15">
    <source>
        <dbReference type="PIRSR" id="PIRSR001529-1"/>
    </source>
</evidence>
<dbReference type="InterPro" id="IPR045864">
    <property type="entry name" value="aa-tRNA-synth_II/BPL/LPL"/>
</dbReference>
<evidence type="ECO:0000313" key="18">
    <source>
        <dbReference type="EMBL" id="SNR54230.1"/>
    </source>
</evidence>
<dbReference type="NCBIfam" id="TIGR00414">
    <property type="entry name" value="serS"/>
    <property type="match status" value="1"/>
</dbReference>
<keyword evidence="6" id="KW-0436">Ligase</keyword>
<evidence type="ECO:0000256" key="13">
    <source>
        <dbReference type="ARBA" id="ARBA00048823"/>
    </source>
</evidence>
<dbReference type="EC" id="6.1.1.11" evidence="4 14"/>
<name>A0A238X6B2_9FLAO</name>
<evidence type="ECO:0000256" key="8">
    <source>
        <dbReference type="ARBA" id="ARBA00022840"/>
    </source>
</evidence>
<dbReference type="Pfam" id="PF02403">
    <property type="entry name" value="Seryl_tRNA_N"/>
    <property type="match status" value="1"/>
</dbReference>
<comment type="catalytic activity">
    <reaction evidence="12">
        <text>tRNA(Sec) + L-serine + ATP = L-seryl-tRNA(Sec) + AMP + diphosphate + H(+)</text>
        <dbReference type="Rhea" id="RHEA:42580"/>
        <dbReference type="Rhea" id="RHEA-COMP:9742"/>
        <dbReference type="Rhea" id="RHEA-COMP:10128"/>
        <dbReference type="ChEBI" id="CHEBI:15378"/>
        <dbReference type="ChEBI" id="CHEBI:30616"/>
        <dbReference type="ChEBI" id="CHEBI:33019"/>
        <dbReference type="ChEBI" id="CHEBI:33384"/>
        <dbReference type="ChEBI" id="CHEBI:78442"/>
        <dbReference type="ChEBI" id="CHEBI:78533"/>
        <dbReference type="ChEBI" id="CHEBI:456215"/>
        <dbReference type="EC" id="6.1.1.11"/>
    </reaction>
</comment>
<dbReference type="GO" id="GO:0004828">
    <property type="term" value="F:serine-tRNA ligase activity"/>
    <property type="evidence" value="ECO:0007669"/>
    <property type="project" value="UniProtKB-UniRule"/>
</dbReference>
<feature type="binding site" evidence="16">
    <location>
        <begin position="352"/>
        <end position="355"/>
    </location>
    <ligand>
        <name>ATP</name>
        <dbReference type="ChEBI" id="CHEBI:30616"/>
    </ligand>
</feature>
<dbReference type="SUPFAM" id="SSF46589">
    <property type="entry name" value="tRNA-binding arm"/>
    <property type="match status" value="1"/>
</dbReference>
<dbReference type="Pfam" id="PF00587">
    <property type="entry name" value="tRNA-synt_2b"/>
    <property type="match status" value="1"/>
</dbReference>
<dbReference type="PIRSF" id="PIRSF001529">
    <property type="entry name" value="Ser-tRNA-synth_IIa"/>
    <property type="match status" value="1"/>
</dbReference>
<evidence type="ECO:0000313" key="19">
    <source>
        <dbReference type="Proteomes" id="UP000198412"/>
    </source>
</evidence>
<evidence type="ECO:0000256" key="2">
    <source>
        <dbReference type="ARBA" id="ARBA00005045"/>
    </source>
</evidence>
<dbReference type="EMBL" id="FZNX01000002">
    <property type="protein sequence ID" value="SNR54230.1"/>
    <property type="molecule type" value="Genomic_DNA"/>
</dbReference>
<evidence type="ECO:0000256" key="4">
    <source>
        <dbReference type="ARBA" id="ARBA00012840"/>
    </source>
</evidence>
<dbReference type="Gene3D" id="3.30.930.10">
    <property type="entry name" value="Bira Bifunctional Protein, Domain 2"/>
    <property type="match status" value="1"/>
</dbReference>
<dbReference type="GO" id="GO:0005737">
    <property type="term" value="C:cytoplasm"/>
    <property type="evidence" value="ECO:0007669"/>
    <property type="project" value="UniProtKB-SubCell"/>
</dbReference>
<keyword evidence="9" id="KW-0648">Protein biosynthesis</keyword>
<dbReference type="InterPro" id="IPR042103">
    <property type="entry name" value="SerRS_1_N_sf"/>
</dbReference>
<feature type="binding site" evidence="15">
    <location>
        <position position="385"/>
    </location>
    <ligand>
        <name>L-serine</name>
        <dbReference type="ChEBI" id="CHEBI:33384"/>
    </ligand>
</feature>
<evidence type="ECO:0000256" key="7">
    <source>
        <dbReference type="ARBA" id="ARBA00022741"/>
    </source>
</evidence>
<feature type="binding site" evidence="15">
    <location>
        <position position="288"/>
    </location>
    <ligand>
        <name>L-serine</name>
        <dbReference type="ChEBI" id="CHEBI:33384"/>
    </ligand>
</feature>
<dbReference type="InterPro" id="IPR002317">
    <property type="entry name" value="Ser-tRNA-ligase_type_1"/>
</dbReference>
<dbReference type="InterPro" id="IPR010978">
    <property type="entry name" value="tRNA-bd_arm"/>
</dbReference>
<evidence type="ECO:0000259" key="17">
    <source>
        <dbReference type="PROSITE" id="PS50862"/>
    </source>
</evidence>
<feature type="binding site" evidence="15">
    <location>
        <position position="265"/>
    </location>
    <ligand>
        <name>L-serine</name>
        <dbReference type="ChEBI" id="CHEBI:33384"/>
    </ligand>
</feature>
<protein>
    <recommendedName>
        <fullName evidence="11 14">Serine--tRNA ligase</fullName>
        <ecNumber evidence="4 14">6.1.1.11</ecNumber>
    </recommendedName>
</protein>
<dbReference type="OrthoDB" id="9804647at2"/>
<dbReference type="InterPro" id="IPR002314">
    <property type="entry name" value="aa-tRNA-synt_IIb"/>
</dbReference>
<gene>
    <name evidence="18" type="ORF">SAMN04488111_1605</name>
</gene>
<dbReference type="PROSITE" id="PS50862">
    <property type="entry name" value="AA_TRNA_LIGASE_II"/>
    <property type="match status" value="1"/>
</dbReference>
<dbReference type="Proteomes" id="UP000198412">
    <property type="component" value="Unassembled WGS sequence"/>
</dbReference>
<dbReference type="SUPFAM" id="SSF55681">
    <property type="entry name" value="Class II aaRS and biotin synthetases"/>
    <property type="match status" value="1"/>
</dbReference>
<keyword evidence="19" id="KW-1185">Reference proteome</keyword>
<comment type="pathway">
    <text evidence="2">Aminoacyl-tRNA biosynthesis; selenocysteinyl-tRNA(Sec) biosynthesis; L-seryl-tRNA(Sec) from L-serine and tRNA(Sec): step 1/1.</text>
</comment>
<keyword evidence="10 18" id="KW-0030">Aminoacyl-tRNA synthetase</keyword>
<feature type="binding site" evidence="16">
    <location>
        <begin position="265"/>
        <end position="267"/>
    </location>
    <ligand>
        <name>ATP</name>
        <dbReference type="ChEBI" id="CHEBI:30616"/>
    </ligand>
</feature>
<feature type="domain" description="Aminoacyl-transfer RNA synthetases class-II family profile" evidence="17">
    <location>
        <begin position="176"/>
        <end position="416"/>
    </location>
</feature>
<dbReference type="GO" id="GO:0005524">
    <property type="term" value="F:ATP binding"/>
    <property type="evidence" value="ECO:0007669"/>
    <property type="project" value="UniProtKB-KW"/>
</dbReference>
<dbReference type="RefSeq" id="WP_089377912.1">
    <property type="nucleotide sequence ID" value="NZ_FZNX01000002.1"/>
</dbReference>
<evidence type="ECO:0000256" key="16">
    <source>
        <dbReference type="PIRSR" id="PIRSR001529-2"/>
    </source>
</evidence>